<dbReference type="Pfam" id="PF04486">
    <property type="entry name" value="SchA_CurD"/>
    <property type="match status" value="1"/>
</dbReference>
<reference evidence="2 3" key="1">
    <citation type="submission" date="2016-10" db="EMBL/GenBank/DDBJ databases">
        <authorList>
            <person name="de Groot N.N."/>
        </authorList>
    </citation>
    <scope>NUCLEOTIDE SEQUENCE [LARGE SCALE GENOMIC DNA]</scope>
    <source>
        <strain evidence="2 3">DSM 43357</strain>
    </source>
</reference>
<dbReference type="OrthoDB" id="3853500at2"/>
<gene>
    <name evidence="2" type="ORF">SAMN05660976_01126</name>
</gene>
<feature type="domain" description="SchA/CurD-like" evidence="1">
    <location>
        <begin position="1"/>
        <end position="118"/>
    </location>
</feature>
<dbReference type="InterPro" id="IPR007575">
    <property type="entry name" value="SchA_CurD-like"/>
</dbReference>
<proteinExistence type="predicted"/>
<name>A0A1H7JHL0_9ACTN</name>
<protein>
    <submittedName>
        <fullName evidence="2">SchA/CurD like domain-containing protein</fullName>
    </submittedName>
</protein>
<evidence type="ECO:0000313" key="2">
    <source>
        <dbReference type="EMBL" id="SEK74099.1"/>
    </source>
</evidence>
<dbReference type="Proteomes" id="UP000198953">
    <property type="component" value="Unassembled WGS sequence"/>
</dbReference>
<evidence type="ECO:0000313" key="3">
    <source>
        <dbReference type="Proteomes" id="UP000198953"/>
    </source>
</evidence>
<dbReference type="EMBL" id="FOBF01000002">
    <property type="protein sequence ID" value="SEK74099.1"/>
    <property type="molecule type" value="Genomic_DNA"/>
</dbReference>
<dbReference type="AlphaFoldDB" id="A0A1H7JHL0"/>
<keyword evidence="3" id="KW-1185">Reference proteome</keyword>
<dbReference type="STRING" id="46177.SAMN05660976_01126"/>
<accession>A0A1H7JHL0</accession>
<organism evidence="2 3">
    <name type="scientific">Nonomuraea pusilla</name>
    <dbReference type="NCBI Taxonomy" id="46177"/>
    <lineage>
        <taxon>Bacteria</taxon>
        <taxon>Bacillati</taxon>
        <taxon>Actinomycetota</taxon>
        <taxon>Actinomycetes</taxon>
        <taxon>Streptosporangiales</taxon>
        <taxon>Streptosporangiaceae</taxon>
        <taxon>Nonomuraea</taxon>
    </lineage>
</organism>
<evidence type="ECO:0000259" key="1">
    <source>
        <dbReference type="Pfam" id="PF04486"/>
    </source>
</evidence>
<sequence>MPYTAITYDIKSGYEDEVAEVFNNFRRPAGNVVPGADGAQAGRILATAVFIRDSTLVRFIEYEGDLDAVIRFMAVQPGVAEVERKLAPYLNKPRDTGTVEGFLRTFNASRLRCITQFAVPRHQDASASAADQ</sequence>
<dbReference type="RefSeq" id="WP_055501922.1">
    <property type="nucleotide sequence ID" value="NZ_BBZG01000001.1"/>
</dbReference>